<evidence type="ECO:0000313" key="2">
    <source>
        <dbReference type="Proteomes" id="UP000256964"/>
    </source>
</evidence>
<accession>A0A371DGM9</accession>
<reference evidence="1 2" key="1">
    <citation type="journal article" date="2018" name="Biotechnol. Biofuels">
        <title>Integrative visual omics of the white-rot fungus Polyporus brumalis exposes the biotechnological potential of its oxidative enzymes for delignifying raw plant biomass.</title>
        <authorList>
            <person name="Miyauchi S."/>
            <person name="Rancon A."/>
            <person name="Drula E."/>
            <person name="Hage H."/>
            <person name="Chaduli D."/>
            <person name="Favel A."/>
            <person name="Grisel S."/>
            <person name="Henrissat B."/>
            <person name="Herpoel-Gimbert I."/>
            <person name="Ruiz-Duenas F.J."/>
            <person name="Chevret D."/>
            <person name="Hainaut M."/>
            <person name="Lin J."/>
            <person name="Wang M."/>
            <person name="Pangilinan J."/>
            <person name="Lipzen A."/>
            <person name="Lesage-Meessen L."/>
            <person name="Navarro D."/>
            <person name="Riley R."/>
            <person name="Grigoriev I.V."/>
            <person name="Zhou S."/>
            <person name="Raouche S."/>
            <person name="Rosso M.N."/>
        </authorList>
    </citation>
    <scope>NUCLEOTIDE SEQUENCE [LARGE SCALE GENOMIC DNA]</scope>
    <source>
        <strain evidence="1 2">BRFM 1820</strain>
    </source>
</reference>
<dbReference type="EMBL" id="KZ857393">
    <property type="protein sequence ID" value="RDX51663.1"/>
    <property type="molecule type" value="Genomic_DNA"/>
</dbReference>
<evidence type="ECO:0000313" key="1">
    <source>
        <dbReference type="EMBL" id="RDX51663.1"/>
    </source>
</evidence>
<name>A0A371DGM9_9APHY</name>
<keyword evidence="2" id="KW-1185">Reference proteome</keyword>
<dbReference type="Proteomes" id="UP000256964">
    <property type="component" value="Unassembled WGS sequence"/>
</dbReference>
<proteinExistence type="predicted"/>
<dbReference type="STRING" id="139420.A0A371DGM9"/>
<protein>
    <submittedName>
        <fullName evidence="1">Uncharacterized protein</fullName>
    </submittedName>
</protein>
<dbReference type="AlphaFoldDB" id="A0A371DGM9"/>
<organism evidence="1 2">
    <name type="scientific">Lentinus brumalis</name>
    <dbReference type="NCBI Taxonomy" id="2498619"/>
    <lineage>
        <taxon>Eukaryota</taxon>
        <taxon>Fungi</taxon>
        <taxon>Dikarya</taxon>
        <taxon>Basidiomycota</taxon>
        <taxon>Agaricomycotina</taxon>
        <taxon>Agaricomycetes</taxon>
        <taxon>Polyporales</taxon>
        <taxon>Polyporaceae</taxon>
        <taxon>Lentinus</taxon>
    </lineage>
</organism>
<gene>
    <name evidence="1" type="ORF">OH76DRAFT_262270</name>
</gene>
<sequence>MATHPWDIYAEQMYTHGYGYPLWTPDPAPGASEVMIGDVGWLDEGAFHTLFNALKGLEEPQPRGDAPVDYLPLERDKAVIDGPRETISQPALFGRSIRDVTAGASVSTGGTISTPSVGLSIHFECRDDYGAVLLLHPLGVSHAIKSHNLISRYMRQHFERWLEFANSRFELGLKDEELIFVCGTIKTSRWGVAAFHGDYREKSGSITGNMSSLASVDFSLRVADAQLQSAYYRAGPPRYRLGPAMPMAISEGEVAGAGTAGDQDKADQCIFVHYYKMKRRMFVLQFPIRAAASPRDLSEDHEDDVPGSTSWCDAIVVDESGDLGEGEHRQHSESQYALASSLDIKRLFGILTCGRRKTCTPSWYDSDRLSTSMSMELAS</sequence>
<dbReference type="OrthoDB" id="2745211at2759"/>